<keyword evidence="6" id="KW-1185">Reference proteome</keyword>
<dbReference type="Gene3D" id="3.40.50.150">
    <property type="entry name" value="Vaccinia Virus protein VP39"/>
    <property type="match status" value="1"/>
</dbReference>
<dbReference type="InterPro" id="IPR029063">
    <property type="entry name" value="SAM-dependent_MTases_sf"/>
</dbReference>
<evidence type="ECO:0000259" key="4">
    <source>
        <dbReference type="Pfam" id="PF08241"/>
    </source>
</evidence>
<dbReference type="RefSeq" id="WP_346075322.1">
    <property type="nucleotide sequence ID" value="NZ_BAAARB010000004.1"/>
</dbReference>
<proteinExistence type="inferred from homology"/>
<dbReference type="PANTHER" id="PTHR44942:SF4">
    <property type="entry name" value="METHYLTRANSFERASE TYPE 11 DOMAIN-CONTAINING PROTEIN"/>
    <property type="match status" value="1"/>
</dbReference>
<name>A0ABN3H9Y7_9ACTN</name>
<evidence type="ECO:0000313" key="6">
    <source>
        <dbReference type="Proteomes" id="UP001501170"/>
    </source>
</evidence>
<dbReference type="GO" id="GO:0032259">
    <property type="term" value="P:methylation"/>
    <property type="evidence" value="ECO:0007669"/>
    <property type="project" value="UniProtKB-KW"/>
</dbReference>
<feature type="domain" description="Methyltransferase type 11" evidence="4">
    <location>
        <begin position="37"/>
        <end position="124"/>
    </location>
</feature>
<dbReference type="Pfam" id="PF08241">
    <property type="entry name" value="Methyltransf_11"/>
    <property type="match status" value="1"/>
</dbReference>
<comment type="similarity">
    <text evidence="1">Belongs to the methyltransferase superfamily.</text>
</comment>
<dbReference type="CDD" id="cd02440">
    <property type="entry name" value="AdoMet_MTases"/>
    <property type="match status" value="1"/>
</dbReference>
<dbReference type="InterPro" id="IPR013216">
    <property type="entry name" value="Methyltransf_11"/>
</dbReference>
<keyword evidence="3" id="KW-0808">Transferase</keyword>
<dbReference type="InterPro" id="IPR051052">
    <property type="entry name" value="Diverse_substrate_MTase"/>
</dbReference>
<comment type="caution">
    <text evidence="5">The sequence shown here is derived from an EMBL/GenBank/DDBJ whole genome shotgun (WGS) entry which is preliminary data.</text>
</comment>
<accession>A0ABN3H9Y7</accession>
<dbReference type="EMBL" id="BAAARB010000004">
    <property type="protein sequence ID" value="GAA2373738.1"/>
    <property type="molecule type" value="Genomic_DNA"/>
</dbReference>
<organism evidence="5 6">
    <name type="scientific">Gordonia cholesterolivorans</name>
    <dbReference type="NCBI Taxonomy" id="559625"/>
    <lineage>
        <taxon>Bacteria</taxon>
        <taxon>Bacillati</taxon>
        <taxon>Actinomycetota</taxon>
        <taxon>Actinomycetes</taxon>
        <taxon>Mycobacteriales</taxon>
        <taxon>Gordoniaceae</taxon>
        <taxon>Gordonia</taxon>
    </lineage>
</organism>
<keyword evidence="2 5" id="KW-0489">Methyltransferase</keyword>
<dbReference type="PANTHER" id="PTHR44942">
    <property type="entry name" value="METHYLTRANSF_11 DOMAIN-CONTAINING PROTEIN"/>
    <property type="match status" value="1"/>
</dbReference>
<dbReference type="Proteomes" id="UP001501170">
    <property type="component" value="Unassembled WGS sequence"/>
</dbReference>
<evidence type="ECO:0000313" key="5">
    <source>
        <dbReference type="EMBL" id="GAA2373738.1"/>
    </source>
</evidence>
<dbReference type="GO" id="GO:0008168">
    <property type="term" value="F:methyltransferase activity"/>
    <property type="evidence" value="ECO:0007669"/>
    <property type="project" value="UniProtKB-KW"/>
</dbReference>
<evidence type="ECO:0000256" key="2">
    <source>
        <dbReference type="ARBA" id="ARBA00022603"/>
    </source>
</evidence>
<dbReference type="SUPFAM" id="SSF53335">
    <property type="entry name" value="S-adenosyl-L-methionine-dependent methyltransferases"/>
    <property type="match status" value="1"/>
</dbReference>
<gene>
    <name evidence="5" type="ORF">GCM10009855_11200</name>
</gene>
<protein>
    <submittedName>
        <fullName evidence="5">Class I SAM-dependent methyltransferase</fullName>
    </submittedName>
</protein>
<sequence length="243" mass="26618">MRWFSAGGDDYARYRPTYPAALVDALASAAPDTRRAVDVGCGTGQLTALLAERFTGVVGLDPAGEQIAHAVTAGNIDYRVCAAEHLAVEDHTADLVTAAQAAHWFDLSAFYGEVRRIAVDDAVLALITYGVLVLDDDLADRFGTFYREEIGPYWPSERRHVDNGYAELEFPFERLDTPAVTIERSWTLEEFVGYLGTWSAVRRAGEADAGGLVDALAADLAPRWGDDRRVVRWPVTVIAGRVR</sequence>
<reference evidence="5 6" key="1">
    <citation type="journal article" date="2019" name="Int. J. Syst. Evol. Microbiol.">
        <title>The Global Catalogue of Microorganisms (GCM) 10K type strain sequencing project: providing services to taxonomists for standard genome sequencing and annotation.</title>
        <authorList>
            <consortium name="The Broad Institute Genomics Platform"/>
            <consortium name="The Broad Institute Genome Sequencing Center for Infectious Disease"/>
            <person name="Wu L."/>
            <person name="Ma J."/>
        </authorList>
    </citation>
    <scope>NUCLEOTIDE SEQUENCE [LARGE SCALE GENOMIC DNA]</scope>
    <source>
        <strain evidence="5 6">JCM 16227</strain>
    </source>
</reference>
<evidence type="ECO:0000256" key="1">
    <source>
        <dbReference type="ARBA" id="ARBA00008361"/>
    </source>
</evidence>
<evidence type="ECO:0000256" key="3">
    <source>
        <dbReference type="ARBA" id="ARBA00022679"/>
    </source>
</evidence>